<feature type="transmembrane region" description="Helical" evidence="6">
    <location>
        <begin position="401"/>
        <end position="420"/>
    </location>
</feature>
<accession>A0A922LAW3</accession>
<dbReference type="InterPro" id="IPR000073">
    <property type="entry name" value="AB_hydrolase_1"/>
</dbReference>
<gene>
    <name evidence="8" type="ORF">DERF_001155</name>
</gene>
<keyword evidence="6" id="KW-1133">Transmembrane helix</keyword>
<keyword evidence="3" id="KW-0337">GPI-anchor biosynthesis</keyword>
<keyword evidence="6" id="KW-0812">Transmembrane</keyword>
<feature type="domain" description="AB hydrolase-1" evidence="7">
    <location>
        <begin position="141"/>
        <end position="381"/>
    </location>
</feature>
<dbReference type="InterPro" id="IPR029058">
    <property type="entry name" value="AB_hydrolase_fold"/>
</dbReference>
<dbReference type="PANTHER" id="PTHR48067">
    <property type="entry name" value="GPI-ANCHOR TRANSAMIDASE"/>
    <property type="match status" value="1"/>
</dbReference>
<dbReference type="Proteomes" id="UP000790347">
    <property type="component" value="Unassembled WGS sequence"/>
</dbReference>
<feature type="transmembrane region" description="Helical" evidence="6">
    <location>
        <begin position="7"/>
        <end position="25"/>
    </location>
</feature>
<reference evidence="8" key="2">
    <citation type="journal article" date="2022" name="Res Sq">
        <title>Comparative Genomics Reveals Insights into the Divergent Evolution of Astigmatic Mites and Household Pest Adaptations.</title>
        <authorList>
            <person name="Xiong Q."/>
            <person name="Wan A.T.-Y."/>
            <person name="Liu X.-Y."/>
            <person name="Fung C.S.-H."/>
            <person name="Xiao X."/>
            <person name="Malainual N."/>
            <person name="Hou J."/>
            <person name="Wang L."/>
            <person name="Wang M."/>
            <person name="Yang K."/>
            <person name="Cui Y."/>
            <person name="Leung E."/>
            <person name="Nong W."/>
            <person name="Shin S.-K."/>
            <person name="Au S."/>
            <person name="Jeong K.Y."/>
            <person name="Chew F.T."/>
            <person name="Hui J."/>
            <person name="Leung T.F."/>
            <person name="Tungtrongchitr A."/>
            <person name="Zhong N."/>
            <person name="Liu Z."/>
            <person name="Tsui S."/>
        </authorList>
    </citation>
    <scope>NUCLEOTIDE SEQUENCE</scope>
    <source>
        <strain evidence="8">Derf</strain>
        <tissue evidence="8">Whole organism</tissue>
    </source>
</reference>
<feature type="transmembrane region" description="Helical" evidence="6">
    <location>
        <begin position="432"/>
        <end position="448"/>
    </location>
</feature>
<dbReference type="GO" id="GO:0042765">
    <property type="term" value="C:GPI-anchor transamidase complex"/>
    <property type="evidence" value="ECO:0007669"/>
    <property type="project" value="InterPro"/>
</dbReference>
<comment type="similarity">
    <text evidence="2">Belongs to the peptidase C13 family.</text>
</comment>
<dbReference type="PANTHER" id="PTHR48067:SF1">
    <property type="entry name" value="GPI-ANCHOR TRANSAMIDASE"/>
    <property type="match status" value="1"/>
</dbReference>
<evidence type="ECO:0000256" key="1">
    <source>
        <dbReference type="ARBA" id="ARBA00004687"/>
    </source>
</evidence>
<evidence type="ECO:0000256" key="2">
    <source>
        <dbReference type="ARBA" id="ARBA00009941"/>
    </source>
</evidence>
<dbReference type="Gene3D" id="3.40.50.1820">
    <property type="entry name" value="alpha/beta hydrolase"/>
    <property type="match status" value="1"/>
</dbReference>
<sequence length="761" mass="87863">MTPTGNIYYFAISIMFTNSLLIFNPNSLIELNIVTIISFIFTLFIGHYLFFVVKKPRLVCRNVKFRNFLITNCPIIQEKYWPTIWCYESHLMSTLSTAFRRLRAPIIKYKRETIPTPDGAVLHLDHHQNDDDDDDHCQIALFMSGLTGSSSSEYITPLVKIASKIGYHSIVLNARGTGNNHLQTPRVYCCANDDDLRTCLAHLRRKYPSNKLIAIGLSFGGIILSRYLSLTGKESKIDSAFIVSVCWDFMPNCDNLERWTNLPFNRYLTRSLIEIVEQNKKLFEQMPNVDLKRVFSSQTLREFDDQFTSKQFGFKNANDYYRASSNSERVHRIERPTLCLNAFDDMFSIGPTLPCKRIENESNHVAMLITERGGHIGFMDGIWPMSKSSRPFYLERLAEQYLRAFYHFFFFSLKIFIYLIQMDQMEMKLFRHAYTAIIIIIIILTLIMRPCMISSQQHHDQMVNDFFNRNNADNDPNQSKHTNNWAVIVGASRFWFNYRHVANALSIYRSCKRFGIPDSQIILMISDDMACESRNPRPATIFNNGQHHINVYGDDVEVDYRGYDVTVENLIRLLTGRVHEHTPKSKRLLTNSGSNILIYMTGHGGDGFLKFQDSEELTSVELANAFEQMYQKRRYNEILFIIDTCQAESMSAKFYSPNIIGIGSSKIGEDSLSHHGDSSIGVYVIDRYTYYVLEFLEKQYQPSNTNITISKFLKVCPKNLCISTVTARLDLYGRDPSKVPLRDFFGNVATINVINMDLETT</sequence>
<organism evidence="8 9">
    <name type="scientific">Dermatophagoides farinae</name>
    <name type="common">American house dust mite</name>
    <dbReference type="NCBI Taxonomy" id="6954"/>
    <lineage>
        <taxon>Eukaryota</taxon>
        <taxon>Metazoa</taxon>
        <taxon>Ecdysozoa</taxon>
        <taxon>Arthropoda</taxon>
        <taxon>Chelicerata</taxon>
        <taxon>Arachnida</taxon>
        <taxon>Acari</taxon>
        <taxon>Acariformes</taxon>
        <taxon>Sarcoptiformes</taxon>
        <taxon>Astigmata</taxon>
        <taxon>Psoroptidia</taxon>
        <taxon>Analgoidea</taxon>
        <taxon>Pyroglyphidae</taxon>
        <taxon>Dermatophagoidinae</taxon>
        <taxon>Dermatophagoides</taxon>
    </lineage>
</organism>
<dbReference type="PIRSF" id="PIRSF019663">
    <property type="entry name" value="Legumain"/>
    <property type="match status" value="1"/>
</dbReference>
<evidence type="ECO:0000259" key="7">
    <source>
        <dbReference type="Pfam" id="PF00561"/>
    </source>
</evidence>
<evidence type="ECO:0000313" key="9">
    <source>
        <dbReference type="Proteomes" id="UP000790347"/>
    </source>
</evidence>
<dbReference type="SUPFAM" id="SSF53474">
    <property type="entry name" value="alpha/beta-Hydrolases"/>
    <property type="match status" value="1"/>
</dbReference>
<dbReference type="GO" id="GO:0003923">
    <property type="term" value="F:GPI-anchor transamidase activity"/>
    <property type="evidence" value="ECO:0007669"/>
    <property type="project" value="InterPro"/>
</dbReference>
<dbReference type="InterPro" id="IPR028361">
    <property type="entry name" value="GPI_transamidase"/>
</dbReference>
<dbReference type="Pfam" id="PF00561">
    <property type="entry name" value="Abhydrolase_1"/>
    <property type="match status" value="1"/>
</dbReference>
<dbReference type="PROSITE" id="PS01133">
    <property type="entry name" value="UPF0017"/>
    <property type="match status" value="1"/>
</dbReference>
<evidence type="ECO:0000313" key="8">
    <source>
        <dbReference type="EMBL" id="KAH9527112.1"/>
    </source>
</evidence>
<dbReference type="GO" id="GO:0016255">
    <property type="term" value="P:attachment of GPI anchor to protein"/>
    <property type="evidence" value="ECO:0007669"/>
    <property type="project" value="InterPro"/>
</dbReference>
<dbReference type="InterPro" id="IPR000952">
    <property type="entry name" value="AB_hydrolase_4_CS"/>
</dbReference>
<evidence type="ECO:0000256" key="3">
    <source>
        <dbReference type="ARBA" id="ARBA00022502"/>
    </source>
</evidence>
<dbReference type="AlphaFoldDB" id="A0A922LAW3"/>
<dbReference type="GO" id="GO:0006508">
    <property type="term" value="P:proteolysis"/>
    <property type="evidence" value="ECO:0007669"/>
    <property type="project" value="InterPro"/>
</dbReference>
<dbReference type="GO" id="GO:0006506">
    <property type="term" value="P:GPI anchor biosynthetic process"/>
    <property type="evidence" value="ECO:0007669"/>
    <property type="project" value="UniProtKB-KW"/>
</dbReference>
<evidence type="ECO:0000256" key="5">
    <source>
        <dbReference type="PIRSR" id="PIRSR019663-1"/>
    </source>
</evidence>
<keyword evidence="4" id="KW-0732">Signal</keyword>
<feature type="active site" description="Nucleophile" evidence="5">
    <location>
        <position position="645"/>
    </location>
</feature>
<name>A0A922LAW3_DERFA</name>
<feature type="active site" evidence="5">
    <location>
        <position position="603"/>
    </location>
</feature>
<dbReference type="PRINTS" id="PR00776">
    <property type="entry name" value="HEMOGLOBNASE"/>
</dbReference>
<proteinExistence type="inferred from homology"/>
<comment type="pathway">
    <text evidence="1">Glycolipid biosynthesis; glycosylphosphatidylinositol-anchor biosynthesis.</text>
</comment>
<dbReference type="Gene3D" id="3.40.50.1460">
    <property type="match status" value="1"/>
</dbReference>
<feature type="transmembrane region" description="Helical" evidence="6">
    <location>
        <begin position="31"/>
        <end position="53"/>
    </location>
</feature>
<comment type="caution">
    <text evidence="8">The sequence shown here is derived from an EMBL/GenBank/DDBJ whole genome shotgun (WGS) entry which is preliminary data.</text>
</comment>
<evidence type="ECO:0000256" key="4">
    <source>
        <dbReference type="ARBA" id="ARBA00022729"/>
    </source>
</evidence>
<evidence type="ECO:0000256" key="6">
    <source>
        <dbReference type="SAM" id="Phobius"/>
    </source>
</evidence>
<reference evidence="8" key="1">
    <citation type="submission" date="2013-05" db="EMBL/GenBank/DDBJ databases">
        <authorList>
            <person name="Yim A.K.Y."/>
            <person name="Chan T.F."/>
            <person name="Ji K.M."/>
            <person name="Liu X.Y."/>
            <person name="Zhou J.W."/>
            <person name="Li R.Q."/>
            <person name="Yang K.Y."/>
            <person name="Li J."/>
            <person name="Li M."/>
            <person name="Law P.T.W."/>
            <person name="Wu Y.L."/>
            <person name="Cai Z.L."/>
            <person name="Qin H."/>
            <person name="Bao Y."/>
            <person name="Leung R.K.K."/>
            <person name="Ng P.K.S."/>
            <person name="Zou J."/>
            <person name="Zhong X.J."/>
            <person name="Ran P.X."/>
            <person name="Zhong N.S."/>
            <person name="Liu Z.G."/>
            <person name="Tsui S.K.W."/>
        </authorList>
    </citation>
    <scope>NUCLEOTIDE SEQUENCE</scope>
    <source>
        <strain evidence="8">Derf</strain>
        <tissue evidence="8">Whole organism</tissue>
    </source>
</reference>
<keyword evidence="9" id="KW-1185">Reference proteome</keyword>
<dbReference type="PIRSF" id="PIRSF500138">
    <property type="entry name" value="GPI8"/>
    <property type="match status" value="1"/>
</dbReference>
<feature type="transmembrane region" description="Helical" evidence="6">
    <location>
        <begin position="212"/>
        <end position="229"/>
    </location>
</feature>
<keyword evidence="6" id="KW-0472">Membrane</keyword>
<dbReference type="EMBL" id="ASGP02000001">
    <property type="protein sequence ID" value="KAH9527112.1"/>
    <property type="molecule type" value="Genomic_DNA"/>
</dbReference>
<dbReference type="InterPro" id="IPR001096">
    <property type="entry name" value="Peptidase_C13"/>
</dbReference>
<protein>
    <recommendedName>
        <fullName evidence="7">AB hydrolase-1 domain-containing protein</fullName>
    </recommendedName>
</protein>
<dbReference type="FunFam" id="3.40.50.1460:FF:000002">
    <property type="entry name" value="GPI-anchor transamidase"/>
    <property type="match status" value="1"/>
</dbReference>
<dbReference type="Pfam" id="PF01650">
    <property type="entry name" value="Peptidase_C13"/>
    <property type="match status" value="1"/>
</dbReference>